<comment type="caution">
    <text evidence="2">The sequence shown here is derived from an EMBL/GenBank/DDBJ whole genome shotgun (WGS) entry which is preliminary data.</text>
</comment>
<protein>
    <submittedName>
        <fullName evidence="2">Uncharacterized protein</fullName>
    </submittedName>
</protein>
<evidence type="ECO:0000313" key="2">
    <source>
        <dbReference type="EMBL" id="KAJ8866258.1"/>
    </source>
</evidence>
<sequence length="177" mass="19645">MVVTDLKSALRRRKEIRLVATVEIKENVLKKCDKRNDELGEIDRLLIDPSPSSPTLNDSFVTAIRRKKHWLGVAHHSLVFSIFSGLPRPRVWPGEPDSRSPGDSQYRLGTGSHPPFRMGESCQTMPLVGGFSRGSPVPPSLSFRRRSILTSIALICSEDLAITSSQTLFKHSAGTPR</sequence>
<reference evidence="2 3" key="1">
    <citation type="submission" date="2023-02" db="EMBL/GenBank/DDBJ databases">
        <title>LHISI_Scaffold_Assembly.</title>
        <authorList>
            <person name="Stuart O.P."/>
            <person name="Cleave R."/>
            <person name="Magrath M.J.L."/>
            <person name="Mikheyev A.S."/>
        </authorList>
    </citation>
    <scope>NUCLEOTIDE SEQUENCE [LARGE SCALE GENOMIC DNA]</scope>
    <source>
        <strain evidence="2">Daus_M_001</strain>
        <tissue evidence="2">Leg muscle</tissue>
    </source>
</reference>
<keyword evidence="3" id="KW-1185">Reference proteome</keyword>
<gene>
    <name evidence="2" type="ORF">PR048_032101</name>
</gene>
<evidence type="ECO:0000313" key="3">
    <source>
        <dbReference type="Proteomes" id="UP001159363"/>
    </source>
</evidence>
<feature type="region of interest" description="Disordered" evidence="1">
    <location>
        <begin position="93"/>
        <end position="112"/>
    </location>
</feature>
<dbReference type="EMBL" id="JARBHB010000016">
    <property type="protein sequence ID" value="KAJ8866258.1"/>
    <property type="molecule type" value="Genomic_DNA"/>
</dbReference>
<proteinExistence type="predicted"/>
<name>A0ABQ9G194_9NEOP</name>
<accession>A0ABQ9G194</accession>
<organism evidence="2 3">
    <name type="scientific">Dryococelus australis</name>
    <dbReference type="NCBI Taxonomy" id="614101"/>
    <lineage>
        <taxon>Eukaryota</taxon>
        <taxon>Metazoa</taxon>
        <taxon>Ecdysozoa</taxon>
        <taxon>Arthropoda</taxon>
        <taxon>Hexapoda</taxon>
        <taxon>Insecta</taxon>
        <taxon>Pterygota</taxon>
        <taxon>Neoptera</taxon>
        <taxon>Polyneoptera</taxon>
        <taxon>Phasmatodea</taxon>
        <taxon>Verophasmatodea</taxon>
        <taxon>Anareolatae</taxon>
        <taxon>Phasmatidae</taxon>
        <taxon>Eurycanthinae</taxon>
        <taxon>Dryococelus</taxon>
    </lineage>
</organism>
<evidence type="ECO:0000256" key="1">
    <source>
        <dbReference type="SAM" id="MobiDB-lite"/>
    </source>
</evidence>
<dbReference type="Proteomes" id="UP001159363">
    <property type="component" value="Chromosome 15"/>
</dbReference>